<organism evidence="1">
    <name type="scientific">Leviviridae sp</name>
    <dbReference type="NCBI Taxonomy" id="2027243"/>
    <lineage>
        <taxon>Viruses</taxon>
        <taxon>Riboviria</taxon>
        <taxon>Orthornavirae</taxon>
        <taxon>Lenarviricota</taxon>
        <taxon>Leviviricetes</taxon>
        <taxon>Norzivirales</taxon>
        <taxon>Fiersviridae</taxon>
    </lineage>
</organism>
<accession>A0A514D6N1</accession>
<name>A0A514D6N1_9VIRU</name>
<proteinExistence type="predicted"/>
<reference evidence="1" key="1">
    <citation type="submission" date="2019-05" db="EMBL/GenBank/DDBJ databases">
        <title>Metatranscriptomic reconstruction reveals RNA viruses with the potential to shape carbon cycling in soil.</title>
        <authorList>
            <person name="Starr E.P."/>
            <person name="Nuccio E."/>
            <person name="Pett-Ridge J."/>
            <person name="Banfield J.F."/>
            <person name="Firestone M.K."/>
        </authorList>
    </citation>
    <scope>NUCLEOTIDE SEQUENCE</scope>
    <source>
        <strain evidence="1">H2_Rhizo_33_scaffold_304</strain>
    </source>
</reference>
<gene>
    <name evidence="1" type="ORF">H2Rhizo33304_000002</name>
</gene>
<evidence type="ECO:0000313" key="1">
    <source>
        <dbReference type="EMBL" id="QDH89237.1"/>
    </source>
</evidence>
<sequence>MVSRSLIYPNHLGEHLKVQVNGLDWEVSIPLEKARVLAFLNIPTAVSAPEARGWVAGYLFQQHPNATVADLDFICYLHTEDEVLRGWRAGEMRVGSVLERTSV</sequence>
<dbReference type="EMBL" id="MN034710">
    <property type="protein sequence ID" value="QDH89237.1"/>
    <property type="molecule type" value="Genomic_RNA"/>
</dbReference>
<protein>
    <submittedName>
        <fullName evidence="1">Uncharacterized protein</fullName>
    </submittedName>
</protein>